<comment type="similarity">
    <text evidence="10">Belongs to the methyl-accepting chemotaxis (MCP) protein family.</text>
</comment>
<dbReference type="GO" id="GO:0007165">
    <property type="term" value="P:signal transduction"/>
    <property type="evidence" value="ECO:0007669"/>
    <property type="project" value="UniProtKB-KW"/>
</dbReference>
<accession>A0ABD4Y9Y1</accession>
<evidence type="ECO:0000256" key="9">
    <source>
        <dbReference type="ARBA" id="ARBA00023224"/>
    </source>
</evidence>
<dbReference type="AlphaFoldDB" id="A0ABD4Y9Y1"/>
<gene>
    <name evidence="15" type="ORF">N5C70_05405</name>
</gene>
<reference evidence="15 16" key="1">
    <citation type="submission" date="2022-09" db="EMBL/GenBank/DDBJ databases">
        <title>Intensive care unit water sources are persistently colonized with multi-drug resistant bacteria and are the site of extensive horizontal gene transfer of antibiotic resistance genes.</title>
        <authorList>
            <person name="Diorio-Toth L."/>
        </authorList>
    </citation>
    <scope>NUCLEOTIDE SEQUENCE [LARGE SCALE GENOMIC DNA]</scope>
    <source>
        <strain evidence="15 16">GD03901</strain>
    </source>
</reference>
<dbReference type="PROSITE" id="PS50885">
    <property type="entry name" value="HAMP"/>
    <property type="match status" value="1"/>
</dbReference>
<evidence type="ECO:0000256" key="3">
    <source>
        <dbReference type="ARBA" id="ARBA00022481"/>
    </source>
</evidence>
<dbReference type="GO" id="GO:0005886">
    <property type="term" value="C:plasma membrane"/>
    <property type="evidence" value="ECO:0007669"/>
    <property type="project" value="UniProtKB-SubCell"/>
</dbReference>
<dbReference type="InterPro" id="IPR003660">
    <property type="entry name" value="HAMP_dom"/>
</dbReference>
<keyword evidence="5" id="KW-0997">Cell inner membrane</keyword>
<evidence type="ECO:0000256" key="6">
    <source>
        <dbReference type="ARBA" id="ARBA00022692"/>
    </source>
</evidence>
<evidence type="ECO:0000256" key="1">
    <source>
        <dbReference type="ARBA" id="ARBA00004429"/>
    </source>
</evidence>
<comment type="subcellular location">
    <subcellularLocation>
        <location evidence="1">Cell inner membrane</location>
        <topology evidence="1">Multi-pass membrane protein</topology>
    </subcellularLocation>
</comment>
<evidence type="ECO:0000256" key="10">
    <source>
        <dbReference type="ARBA" id="ARBA00029447"/>
    </source>
</evidence>
<evidence type="ECO:0000313" key="15">
    <source>
        <dbReference type="EMBL" id="MDH0756184.1"/>
    </source>
</evidence>
<evidence type="ECO:0000313" key="16">
    <source>
        <dbReference type="Proteomes" id="UP001160152"/>
    </source>
</evidence>
<dbReference type="CDD" id="cd12913">
    <property type="entry name" value="PDC1_MCP_like"/>
    <property type="match status" value="1"/>
</dbReference>
<dbReference type="CDD" id="cd11386">
    <property type="entry name" value="MCP_signal"/>
    <property type="match status" value="1"/>
</dbReference>
<feature type="domain" description="HAMP" evidence="14">
    <location>
        <begin position="353"/>
        <end position="407"/>
    </location>
</feature>
<sequence length="684" mass="74032">MLLRGLSIKWRITLLSGLCLLAVVLSILSATLVQNRHISESLKTQSTAAFKELALTRLNDNASSQASRMQRFFEGSKSYVEGFSEQLLQIQEQYERGLISAEAMRQEIVDKTSAALIRRPELLGLYVVYDRDALDGQDSLLVDKTAIASNAVGRFALYWSQSKPGQLQRIALTEDNVLVNNAPAGVEPDNSWYTCPKKTASACLLEPYTVSVEGKDTMLSSISLPIISHGKVIGVVGADITLATLKSLTDALQADLYNAKAAVSLISASGINVAQAEGSHSDHEVKVVKKFAPIGTDRTWSLEISVPEDLLLEPALLLHKGFDQASVDANWQSLGWGTLFALLGLLILGWSTHSVTRPLLLVADALDSVVDGEGDLTQRLSQQSAGEPSRLADGFNRFLEKLQPIVHSIQTAATQTRDCASRSAAITKDVNTDMHQQHGQVEQTVTALVQMGSSAQEIAGNSAQAAVAANTAEQAARAGLLRFDSTRLGISELDNNLQQTFARIKELANSGAQIDQVLDVICTLAQKTNLLALNAAIEAARAGEQGRGFAVVADEVRHLASHTQDSAAEIREVVEQVRDLTQGALEGMTDSRQKAVQVIEQINHSHDSLLTINTAVDTINQMNQQIAAATGQQHQVIDEITQRMNDIRSISLTLTGRMHESSALSRSLDELAEHQKVLVGQFRT</sequence>
<evidence type="ECO:0000259" key="14">
    <source>
        <dbReference type="PROSITE" id="PS50885"/>
    </source>
</evidence>
<dbReference type="SMART" id="SM00283">
    <property type="entry name" value="MA"/>
    <property type="match status" value="1"/>
</dbReference>
<dbReference type="Gene3D" id="1.10.287.950">
    <property type="entry name" value="Methyl-accepting chemotaxis protein"/>
    <property type="match status" value="1"/>
</dbReference>
<dbReference type="Proteomes" id="UP001160152">
    <property type="component" value="Unassembled WGS sequence"/>
</dbReference>
<keyword evidence="2" id="KW-1003">Cell membrane</keyword>
<dbReference type="PANTHER" id="PTHR32089">
    <property type="entry name" value="METHYL-ACCEPTING CHEMOTAXIS PROTEIN MCPB"/>
    <property type="match status" value="1"/>
</dbReference>
<comment type="caution">
    <text evidence="15">The sequence shown here is derived from an EMBL/GenBank/DDBJ whole genome shotgun (WGS) entry which is preliminary data.</text>
</comment>
<dbReference type="InterPro" id="IPR004089">
    <property type="entry name" value="MCPsignal_dom"/>
</dbReference>
<name>A0ABD4Y9Y1_9PSED</name>
<evidence type="ECO:0000256" key="4">
    <source>
        <dbReference type="ARBA" id="ARBA00022500"/>
    </source>
</evidence>
<feature type="domain" description="Methyl-accepting transducer" evidence="12">
    <location>
        <begin position="412"/>
        <end position="648"/>
    </location>
</feature>
<evidence type="ECO:0000259" key="13">
    <source>
        <dbReference type="PROSITE" id="PS50192"/>
    </source>
</evidence>
<keyword evidence="7" id="KW-1133">Transmembrane helix</keyword>
<dbReference type="InterPro" id="IPR000727">
    <property type="entry name" value="T_SNARE_dom"/>
</dbReference>
<dbReference type="Gene3D" id="3.30.450.20">
    <property type="entry name" value="PAS domain"/>
    <property type="match status" value="1"/>
</dbReference>
<keyword evidence="6" id="KW-0812">Transmembrane</keyword>
<dbReference type="SMART" id="SM00304">
    <property type="entry name" value="HAMP"/>
    <property type="match status" value="1"/>
</dbReference>
<dbReference type="PRINTS" id="PR00260">
    <property type="entry name" value="CHEMTRNSDUCR"/>
</dbReference>
<keyword evidence="3" id="KW-0488">Methylation</keyword>
<dbReference type="PROSITE" id="PS50192">
    <property type="entry name" value="T_SNARE"/>
    <property type="match status" value="1"/>
</dbReference>
<dbReference type="EMBL" id="JAOCBV010000001">
    <property type="protein sequence ID" value="MDH0756184.1"/>
    <property type="molecule type" value="Genomic_DNA"/>
</dbReference>
<evidence type="ECO:0000256" key="11">
    <source>
        <dbReference type="PROSITE-ProRule" id="PRU00284"/>
    </source>
</evidence>
<evidence type="ECO:0000259" key="12">
    <source>
        <dbReference type="PROSITE" id="PS50111"/>
    </source>
</evidence>
<dbReference type="Pfam" id="PF00672">
    <property type="entry name" value="HAMP"/>
    <property type="match status" value="1"/>
</dbReference>
<keyword evidence="4" id="KW-0145">Chemotaxis</keyword>
<dbReference type="PANTHER" id="PTHR32089:SF120">
    <property type="entry name" value="METHYL-ACCEPTING CHEMOTAXIS PROTEIN TLPQ"/>
    <property type="match status" value="1"/>
</dbReference>
<dbReference type="InterPro" id="IPR004090">
    <property type="entry name" value="Chemotax_Me-accpt_rcpt"/>
</dbReference>
<dbReference type="CDD" id="cd06225">
    <property type="entry name" value="HAMP"/>
    <property type="match status" value="1"/>
</dbReference>
<dbReference type="SUPFAM" id="SSF58104">
    <property type="entry name" value="Methyl-accepting chemotaxis protein (MCP) signaling domain"/>
    <property type="match status" value="1"/>
</dbReference>
<proteinExistence type="inferred from homology"/>
<protein>
    <submittedName>
        <fullName evidence="15">Methyl-accepting chemotaxis protein</fullName>
    </submittedName>
</protein>
<evidence type="ECO:0000256" key="5">
    <source>
        <dbReference type="ARBA" id="ARBA00022519"/>
    </source>
</evidence>
<feature type="domain" description="T-SNARE coiled-coil homology" evidence="13">
    <location>
        <begin position="599"/>
        <end position="647"/>
    </location>
</feature>
<dbReference type="Pfam" id="PF22673">
    <property type="entry name" value="MCP-like_PDC_1"/>
    <property type="match status" value="1"/>
</dbReference>
<organism evidence="15 16">
    <name type="scientific">Pseudomonas juntendi</name>
    <dbReference type="NCBI Taxonomy" id="2666183"/>
    <lineage>
        <taxon>Bacteria</taxon>
        <taxon>Pseudomonadati</taxon>
        <taxon>Pseudomonadota</taxon>
        <taxon>Gammaproteobacteria</taxon>
        <taxon>Pseudomonadales</taxon>
        <taxon>Pseudomonadaceae</taxon>
        <taxon>Pseudomonas</taxon>
    </lineage>
</organism>
<evidence type="ECO:0000256" key="7">
    <source>
        <dbReference type="ARBA" id="ARBA00022989"/>
    </source>
</evidence>
<dbReference type="FunFam" id="1.10.287.950:FF:000001">
    <property type="entry name" value="Methyl-accepting chemotaxis sensory transducer"/>
    <property type="match status" value="1"/>
</dbReference>
<keyword evidence="9 11" id="KW-0807">Transducer</keyword>
<evidence type="ECO:0000256" key="8">
    <source>
        <dbReference type="ARBA" id="ARBA00023136"/>
    </source>
</evidence>
<dbReference type="GO" id="GO:0006935">
    <property type="term" value="P:chemotaxis"/>
    <property type="evidence" value="ECO:0007669"/>
    <property type="project" value="UniProtKB-KW"/>
</dbReference>
<keyword evidence="8" id="KW-0472">Membrane</keyword>
<dbReference type="PROSITE" id="PS50111">
    <property type="entry name" value="CHEMOTAXIS_TRANSDUC_2"/>
    <property type="match status" value="1"/>
</dbReference>
<evidence type="ECO:0000256" key="2">
    <source>
        <dbReference type="ARBA" id="ARBA00022475"/>
    </source>
</evidence>
<dbReference type="Pfam" id="PF00015">
    <property type="entry name" value="MCPsignal"/>
    <property type="match status" value="1"/>
</dbReference>